<feature type="domain" description="Glutaredoxin" evidence="8">
    <location>
        <begin position="15"/>
        <end position="76"/>
    </location>
</feature>
<evidence type="ECO:0000313" key="10">
    <source>
        <dbReference type="Proteomes" id="UP000053605"/>
    </source>
</evidence>
<dbReference type="PRINTS" id="PR00160">
    <property type="entry name" value="GLUTAREDOXIN"/>
</dbReference>
<accession>A0A091XED9</accession>
<dbReference type="InterPro" id="IPR047185">
    <property type="entry name" value="GLRX1"/>
</dbReference>
<evidence type="ECO:0000256" key="1">
    <source>
        <dbReference type="ARBA" id="ARBA00002549"/>
    </source>
</evidence>
<keyword evidence="6" id="KW-1015">Disulfide bond</keyword>
<dbReference type="Pfam" id="PF00462">
    <property type="entry name" value="Glutaredoxin"/>
    <property type="match status" value="1"/>
</dbReference>
<organism evidence="9 10">
    <name type="scientific">Opisthocomus hoazin</name>
    <name type="common">Hoatzin</name>
    <name type="synonym">Phasianus hoazin</name>
    <dbReference type="NCBI Taxonomy" id="30419"/>
    <lineage>
        <taxon>Eukaryota</taxon>
        <taxon>Metazoa</taxon>
        <taxon>Chordata</taxon>
        <taxon>Craniata</taxon>
        <taxon>Vertebrata</taxon>
        <taxon>Euteleostomi</taxon>
        <taxon>Archelosauria</taxon>
        <taxon>Archosauria</taxon>
        <taxon>Dinosauria</taxon>
        <taxon>Saurischia</taxon>
        <taxon>Theropoda</taxon>
        <taxon>Coelurosauria</taxon>
        <taxon>Aves</taxon>
        <taxon>Neognathae</taxon>
        <taxon>Neoaves</taxon>
        <taxon>Opisthocomiformes</taxon>
        <taxon>Opisthocomidae</taxon>
        <taxon>Opisthocomus</taxon>
    </lineage>
</organism>
<sequence length="101" mass="11416">MAESFVQRRLRKGRVTLFKKAGCPYCGNAVEILKQHSFAHKCLKVVDITQSEDVQEYLQQETGRSTVPYVFSEKRCIGGLADLQSMRSDRPGILQQIGALR</sequence>
<proteinExistence type="inferred from homology"/>
<comment type="function">
    <text evidence="1">Has a glutathione-disulfide oxidoreductase activity in the presence of NADPH and glutathione reductase. Reduces low molecular weight disulfides and proteins.</text>
</comment>
<comment type="similarity">
    <text evidence="2">Belongs to the glutaredoxin family.</text>
</comment>
<dbReference type="AlphaFoldDB" id="A0A091XED9"/>
<keyword evidence="4" id="KW-0813">Transport</keyword>
<dbReference type="STRING" id="30419.A0A091XED9"/>
<dbReference type="SUPFAM" id="SSF52833">
    <property type="entry name" value="Thioredoxin-like"/>
    <property type="match status" value="1"/>
</dbReference>
<reference evidence="9 10" key="1">
    <citation type="submission" date="2014-04" db="EMBL/GenBank/DDBJ databases">
        <title>Genome evolution of avian class.</title>
        <authorList>
            <person name="Zhang G."/>
            <person name="Li C."/>
        </authorList>
    </citation>
    <scope>NUCLEOTIDE SEQUENCE [LARGE SCALE GENOMIC DNA]</scope>
    <source>
        <strain evidence="9">BGI_N306</strain>
    </source>
</reference>
<keyword evidence="7" id="KW-0676">Redox-active center</keyword>
<dbReference type="GO" id="GO:0015038">
    <property type="term" value="F:glutathione disulfide oxidoreductase activity"/>
    <property type="evidence" value="ECO:0007669"/>
    <property type="project" value="TreeGrafter"/>
</dbReference>
<dbReference type="InterPro" id="IPR002109">
    <property type="entry name" value="Glutaredoxin"/>
</dbReference>
<dbReference type="PANTHER" id="PTHR46185:SF1">
    <property type="entry name" value="GLUTAREDOXIN-1"/>
    <property type="match status" value="1"/>
</dbReference>
<dbReference type="InterPro" id="IPR014025">
    <property type="entry name" value="Glutaredoxin_subgr"/>
</dbReference>
<evidence type="ECO:0000256" key="3">
    <source>
        <dbReference type="ARBA" id="ARBA00013662"/>
    </source>
</evidence>
<keyword evidence="10" id="KW-1185">Reference proteome</keyword>
<dbReference type="EMBL" id="KK734944">
    <property type="protein sequence ID" value="KFR11661.1"/>
    <property type="molecule type" value="Genomic_DNA"/>
</dbReference>
<keyword evidence="5" id="KW-0249">Electron transport</keyword>
<evidence type="ECO:0000313" key="9">
    <source>
        <dbReference type="EMBL" id="KFR11661.1"/>
    </source>
</evidence>
<evidence type="ECO:0000256" key="5">
    <source>
        <dbReference type="ARBA" id="ARBA00022982"/>
    </source>
</evidence>
<evidence type="ECO:0000259" key="8">
    <source>
        <dbReference type="Pfam" id="PF00462"/>
    </source>
</evidence>
<dbReference type="PROSITE" id="PS00195">
    <property type="entry name" value="GLUTAREDOXIN_1"/>
    <property type="match status" value="1"/>
</dbReference>
<evidence type="ECO:0000256" key="4">
    <source>
        <dbReference type="ARBA" id="ARBA00022448"/>
    </source>
</evidence>
<dbReference type="InterPro" id="IPR036249">
    <property type="entry name" value="Thioredoxin-like_sf"/>
</dbReference>
<name>A0A091XED9_OPIHO</name>
<gene>
    <name evidence="9" type="ORF">N306_02951</name>
</gene>
<dbReference type="GO" id="GO:0005739">
    <property type="term" value="C:mitochondrion"/>
    <property type="evidence" value="ECO:0007669"/>
    <property type="project" value="TreeGrafter"/>
</dbReference>
<dbReference type="PANTHER" id="PTHR46185">
    <property type="entry name" value="GLUTAREDOXIN-1"/>
    <property type="match status" value="1"/>
</dbReference>
<dbReference type="Gene3D" id="3.40.30.10">
    <property type="entry name" value="Glutaredoxin"/>
    <property type="match status" value="1"/>
</dbReference>
<protein>
    <recommendedName>
        <fullName evidence="3">Glutaredoxin-1</fullName>
    </recommendedName>
</protein>
<evidence type="ECO:0000256" key="2">
    <source>
        <dbReference type="ARBA" id="ARBA00007787"/>
    </source>
</evidence>
<dbReference type="InterPro" id="IPR011767">
    <property type="entry name" value="GLR_AS"/>
</dbReference>
<dbReference type="PhylomeDB" id="A0A091XED9"/>
<dbReference type="PROSITE" id="PS51354">
    <property type="entry name" value="GLUTAREDOXIN_2"/>
    <property type="match status" value="1"/>
</dbReference>
<evidence type="ECO:0000256" key="6">
    <source>
        <dbReference type="ARBA" id="ARBA00023157"/>
    </source>
</evidence>
<dbReference type="Proteomes" id="UP000053605">
    <property type="component" value="Unassembled WGS sequence"/>
</dbReference>
<evidence type="ECO:0000256" key="7">
    <source>
        <dbReference type="ARBA" id="ARBA00023284"/>
    </source>
</evidence>